<evidence type="ECO:0000259" key="8">
    <source>
        <dbReference type="Pfam" id="PF02872"/>
    </source>
</evidence>
<evidence type="ECO:0000256" key="1">
    <source>
        <dbReference type="ARBA" id="ARBA00000815"/>
    </source>
</evidence>
<dbReference type="Proteomes" id="UP000821853">
    <property type="component" value="Unassembled WGS sequence"/>
</dbReference>
<feature type="domain" description="5'-Nucleotidase C-terminal" evidence="8">
    <location>
        <begin position="199"/>
        <end position="373"/>
    </location>
</feature>
<dbReference type="Gene3D" id="3.90.780.10">
    <property type="entry name" value="5'-Nucleotidase, C-terminal domain"/>
    <property type="match status" value="1"/>
</dbReference>
<dbReference type="AlphaFoldDB" id="A0A9J6FQW0"/>
<dbReference type="SUPFAM" id="SSF56300">
    <property type="entry name" value="Metallo-dependent phosphatases"/>
    <property type="match status" value="1"/>
</dbReference>
<dbReference type="GO" id="GO:0005886">
    <property type="term" value="C:plasma membrane"/>
    <property type="evidence" value="ECO:0007669"/>
    <property type="project" value="TreeGrafter"/>
</dbReference>
<dbReference type="GO" id="GO:0008253">
    <property type="term" value="F:5'-nucleotidase activity"/>
    <property type="evidence" value="ECO:0007669"/>
    <property type="project" value="UniProtKB-EC"/>
</dbReference>
<evidence type="ECO:0000256" key="3">
    <source>
        <dbReference type="ARBA" id="ARBA00006654"/>
    </source>
</evidence>
<evidence type="ECO:0000256" key="2">
    <source>
        <dbReference type="ARBA" id="ARBA00004613"/>
    </source>
</evidence>
<proteinExistence type="inferred from homology"/>
<dbReference type="InterPro" id="IPR006146">
    <property type="entry name" value="5'-Nucleotdase_CS"/>
</dbReference>
<keyword evidence="7" id="KW-0378">Hydrolase</keyword>
<dbReference type="Gene3D" id="3.60.21.10">
    <property type="match status" value="1"/>
</dbReference>
<keyword evidence="5" id="KW-0964">Secreted</keyword>
<keyword evidence="7" id="KW-0547">Nucleotide-binding</keyword>
<dbReference type="InterPro" id="IPR029052">
    <property type="entry name" value="Metallo-depent_PP-like"/>
</dbReference>
<gene>
    <name evidence="9" type="ORF">HPB48_022303</name>
</gene>
<keyword evidence="10" id="KW-1185">Reference proteome</keyword>
<dbReference type="PRINTS" id="PR01607">
    <property type="entry name" value="APYRASEFAMLY"/>
</dbReference>
<keyword evidence="6" id="KW-0732">Signal</keyword>
<dbReference type="GO" id="GO:0005576">
    <property type="term" value="C:extracellular region"/>
    <property type="evidence" value="ECO:0007669"/>
    <property type="project" value="UniProtKB-SubCell"/>
</dbReference>
<dbReference type="InterPro" id="IPR008334">
    <property type="entry name" value="5'-Nucleotdase_C"/>
</dbReference>
<evidence type="ECO:0000256" key="4">
    <source>
        <dbReference type="ARBA" id="ARBA00012643"/>
    </source>
</evidence>
<organism evidence="9 10">
    <name type="scientific">Haemaphysalis longicornis</name>
    <name type="common">Bush tick</name>
    <dbReference type="NCBI Taxonomy" id="44386"/>
    <lineage>
        <taxon>Eukaryota</taxon>
        <taxon>Metazoa</taxon>
        <taxon>Ecdysozoa</taxon>
        <taxon>Arthropoda</taxon>
        <taxon>Chelicerata</taxon>
        <taxon>Arachnida</taxon>
        <taxon>Acari</taxon>
        <taxon>Parasitiformes</taxon>
        <taxon>Ixodida</taxon>
        <taxon>Ixodoidea</taxon>
        <taxon>Ixodidae</taxon>
        <taxon>Haemaphysalinae</taxon>
        <taxon>Haemaphysalis</taxon>
    </lineage>
</organism>
<dbReference type="PANTHER" id="PTHR11575">
    <property type="entry name" value="5'-NUCLEOTIDASE-RELATED"/>
    <property type="match status" value="1"/>
</dbReference>
<dbReference type="EC" id="3.1.3.5" evidence="4"/>
<evidence type="ECO:0000313" key="10">
    <source>
        <dbReference type="Proteomes" id="UP000821853"/>
    </source>
</evidence>
<comment type="catalytic activity">
    <reaction evidence="1">
        <text>a ribonucleoside 5'-phosphate + H2O = a ribonucleoside + phosphate</text>
        <dbReference type="Rhea" id="RHEA:12484"/>
        <dbReference type="ChEBI" id="CHEBI:15377"/>
        <dbReference type="ChEBI" id="CHEBI:18254"/>
        <dbReference type="ChEBI" id="CHEBI:43474"/>
        <dbReference type="ChEBI" id="CHEBI:58043"/>
        <dbReference type="EC" id="3.1.3.5"/>
    </reaction>
</comment>
<comment type="similarity">
    <text evidence="3 7">Belongs to the 5'-nucleotidase family.</text>
</comment>
<evidence type="ECO:0000256" key="5">
    <source>
        <dbReference type="ARBA" id="ARBA00022525"/>
    </source>
</evidence>
<evidence type="ECO:0000313" key="9">
    <source>
        <dbReference type="EMBL" id="KAH9365215.1"/>
    </source>
</evidence>
<dbReference type="PANTHER" id="PTHR11575:SF24">
    <property type="entry name" value="5'-NUCLEOTIDASE"/>
    <property type="match status" value="1"/>
</dbReference>
<dbReference type="InterPro" id="IPR036907">
    <property type="entry name" value="5'-Nucleotdase_C_sf"/>
</dbReference>
<dbReference type="GO" id="GO:0000166">
    <property type="term" value="F:nucleotide binding"/>
    <property type="evidence" value="ECO:0007669"/>
    <property type="project" value="UniProtKB-KW"/>
</dbReference>
<comment type="subcellular location">
    <subcellularLocation>
        <location evidence="2">Secreted</location>
    </subcellularLocation>
</comment>
<dbReference type="Pfam" id="PF02872">
    <property type="entry name" value="5_nucleotid_C"/>
    <property type="match status" value="1"/>
</dbReference>
<dbReference type="EMBL" id="JABSTR010000003">
    <property type="protein sequence ID" value="KAH9365215.1"/>
    <property type="molecule type" value="Genomic_DNA"/>
</dbReference>
<dbReference type="SUPFAM" id="SSF55816">
    <property type="entry name" value="5'-nucleotidase (syn. UDP-sugar hydrolase), C-terminal domain"/>
    <property type="match status" value="1"/>
</dbReference>
<protein>
    <recommendedName>
        <fullName evidence="4">5'-nucleotidase</fullName>
        <ecNumber evidence="4">3.1.3.5</ecNumber>
    </recommendedName>
</protein>
<sequence length="407" mass="46020">MVTSKCRSTKLRSPSSFLFALKLDEKQVEFVNFSRSDPVHVDYVSAYGKARFGSSSLHLKILHTNDIHSHMRESDKWGVECRDTLRDRRGCFGGVARIAQKGLGNNEFDDGPQELAPFVREMKKSGVPVLATNVETSRDQIFMGMVLPKSEVLMMSGFKVALLAVVTRDTETIAKPDQQILRGLLPYKTVVKDALKKVAGSTKVLLEANDNVCRFRECNLGNLMADSFLDFFTNRRSKVPHAWSDVSGAVINAGAVRESIRQNSNVTLDDLYRVTKIDNELVLLNMNGSQLHKMFEHAVANFTWWPELNGKFLQVSGFRVDYDLGRPAGWRVAWLKILCANCSVPRYEDVHFRKRYTIVTTSFIADGGDGFQFEKGILRRPAGGKWKVAVHSRELRTWTLKKERPDP</sequence>
<name>A0A9J6FQW0_HAELO</name>
<reference evidence="9 10" key="1">
    <citation type="journal article" date="2020" name="Cell">
        <title>Large-Scale Comparative Analyses of Tick Genomes Elucidate Their Genetic Diversity and Vector Capacities.</title>
        <authorList>
            <consortium name="Tick Genome and Microbiome Consortium (TIGMIC)"/>
            <person name="Jia N."/>
            <person name="Wang J."/>
            <person name="Shi W."/>
            <person name="Du L."/>
            <person name="Sun Y."/>
            <person name="Zhan W."/>
            <person name="Jiang J.F."/>
            <person name="Wang Q."/>
            <person name="Zhang B."/>
            <person name="Ji P."/>
            <person name="Bell-Sakyi L."/>
            <person name="Cui X.M."/>
            <person name="Yuan T.T."/>
            <person name="Jiang B.G."/>
            <person name="Yang W.F."/>
            <person name="Lam T.T."/>
            <person name="Chang Q.C."/>
            <person name="Ding S.J."/>
            <person name="Wang X.J."/>
            <person name="Zhu J.G."/>
            <person name="Ruan X.D."/>
            <person name="Zhao L."/>
            <person name="Wei J.T."/>
            <person name="Ye R.Z."/>
            <person name="Que T.C."/>
            <person name="Du C.H."/>
            <person name="Zhou Y.H."/>
            <person name="Cheng J.X."/>
            <person name="Dai P.F."/>
            <person name="Guo W.B."/>
            <person name="Han X.H."/>
            <person name="Huang E.J."/>
            <person name="Li L.F."/>
            <person name="Wei W."/>
            <person name="Gao Y.C."/>
            <person name="Liu J.Z."/>
            <person name="Shao H.Z."/>
            <person name="Wang X."/>
            <person name="Wang C.C."/>
            <person name="Yang T.C."/>
            <person name="Huo Q.B."/>
            <person name="Li W."/>
            <person name="Chen H.Y."/>
            <person name="Chen S.E."/>
            <person name="Zhou L.G."/>
            <person name="Ni X.B."/>
            <person name="Tian J.H."/>
            <person name="Sheng Y."/>
            <person name="Liu T."/>
            <person name="Pan Y.S."/>
            <person name="Xia L.Y."/>
            <person name="Li J."/>
            <person name="Zhao F."/>
            <person name="Cao W.C."/>
        </authorList>
    </citation>
    <scope>NUCLEOTIDE SEQUENCE [LARGE SCALE GENOMIC DNA]</scope>
    <source>
        <strain evidence="9">HaeL-2018</strain>
    </source>
</reference>
<comment type="caution">
    <text evidence="9">The sequence shown here is derived from an EMBL/GenBank/DDBJ whole genome shotgun (WGS) entry which is preliminary data.</text>
</comment>
<accession>A0A9J6FQW0</accession>
<dbReference type="InterPro" id="IPR006179">
    <property type="entry name" value="5_nucleotidase/apyrase"/>
</dbReference>
<dbReference type="GO" id="GO:0046872">
    <property type="term" value="F:metal ion binding"/>
    <property type="evidence" value="ECO:0007669"/>
    <property type="project" value="InterPro"/>
</dbReference>
<dbReference type="OMA" id="TIHASHA"/>
<dbReference type="VEuPathDB" id="VectorBase:HLOH_045128"/>
<dbReference type="OrthoDB" id="7722975at2759"/>
<dbReference type="FunFam" id="3.90.780.10:FF:000004">
    <property type="entry name" value="UDP-sugar hydrolase, putative"/>
    <property type="match status" value="1"/>
</dbReference>
<dbReference type="PROSITE" id="PS00785">
    <property type="entry name" value="5_NUCLEOTIDASE_1"/>
    <property type="match status" value="1"/>
</dbReference>
<dbReference type="GO" id="GO:0006196">
    <property type="term" value="P:AMP catabolic process"/>
    <property type="evidence" value="ECO:0007669"/>
    <property type="project" value="TreeGrafter"/>
</dbReference>
<evidence type="ECO:0000256" key="7">
    <source>
        <dbReference type="RuleBase" id="RU362119"/>
    </source>
</evidence>
<evidence type="ECO:0000256" key="6">
    <source>
        <dbReference type="ARBA" id="ARBA00022729"/>
    </source>
</evidence>